<protein>
    <submittedName>
        <fullName evidence="10">GlpG protein</fullName>
    </submittedName>
</protein>
<evidence type="ECO:0000259" key="8">
    <source>
        <dbReference type="Pfam" id="PF01694"/>
    </source>
</evidence>
<dbReference type="Gene3D" id="1.20.1540.10">
    <property type="entry name" value="Rhomboid-like"/>
    <property type="match status" value="1"/>
</dbReference>
<feature type="transmembrane region" description="Helical" evidence="7">
    <location>
        <begin position="152"/>
        <end position="171"/>
    </location>
</feature>
<accession>A0A1H9FSP4</accession>
<keyword evidence="2" id="KW-1003">Cell membrane</keyword>
<evidence type="ECO:0000256" key="6">
    <source>
        <dbReference type="ARBA" id="ARBA00023136"/>
    </source>
</evidence>
<feature type="transmembrane region" description="Helical" evidence="7">
    <location>
        <begin position="207"/>
        <end position="224"/>
    </location>
</feature>
<evidence type="ECO:0000256" key="5">
    <source>
        <dbReference type="ARBA" id="ARBA00022989"/>
    </source>
</evidence>
<feature type="domain" description="Peptidase S54 rhomboid" evidence="8">
    <location>
        <begin position="143"/>
        <end position="281"/>
    </location>
</feature>
<dbReference type="InterPro" id="IPR022764">
    <property type="entry name" value="Peptidase_S54_rhomboid_dom"/>
</dbReference>
<dbReference type="InterPro" id="IPR031976">
    <property type="entry name" value="NRho"/>
</dbReference>
<dbReference type="Proteomes" id="UP000198749">
    <property type="component" value="Unassembled WGS sequence"/>
</dbReference>
<keyword evidence="4 7" id="KW-0812">Transmembrane</keyword>
<dbReference type="PANTHER" id="PTHR43066:SF26">
    <property type="entry name" value="RHOMBOID PROTEASE GLPG"/>
    <property type="match status" value="1"/>
</dbReference>
<dbReference type="Gene3D" id="3.30.70.2080">
    <property type="match status" value="1"/>
</dbReference>
<feature type="domain" description="Rhomboid protease N-terminal" evidence="9">
    <location>
        <begin position="12"/>
        <end position="69"/>
    </location>
</feature>
<organism evidence="10 11">
    <name type="scientific">Amphritea atlantica</name>
    <dbReference type="NCBI Taxonomy" id="355243"/>
    <lineage>
        <taxon>Bacteria</taxon>
        <taxon>Pseudomonadati</taxon>
        <taxon>Pseudomonadota</taxon>
        <taxon>Gammaproteobacteria</taxon>
        <taxon>Oceanospirillales</taxon>
        <taxon>Oceanospirillaceae</taxon>
        <taxon>Amphritea</taxon>
    </lineage>
</organism>
<evidence type="ECO:0000256" key="2">
    <source>
        <dbReference type="ARBA" id="ARBA00022475"/>
    </source>
</evidence>
<keyword evidence="5 7" id="KW-1133">Transmembrane helix</keyword>
<dbReference type="Pfam" id="PF01694">
    <property type="entry name" value="Rhomboid"/>
    <property type="match status" value="1"/>
</dbReference>
<evidence type="ECO:0000256" key="3">
    <source>
        <dbReference type="ARBA" id="ARBA00022519"/>
    </source>
</evidence>
<proteinExistence type="predicted"/>
<dbReference type="InterPro" id="IPR035952">
    <property type="entry name" value="Rhomboid-like_sf"/>
</dbReference>
<dbReference type="InterPro" id="IPR038244">
    <property type="entry name" value="NRho_sf"/>
</dbReference>
<evidence type="ECO:0000313" key="11">
    <source>
        <dbReference type="Proteomes" id="UP000198749"/>
    </source>
</evidence>
<dbReference type="AlphaFoldDB" id="A0A1H9FSP4"/>
<dbReference type="PANTHER" id="PTHR43066">
    <property type="entry name" value="RHOMBOID-RELATED PROTEIN"/>
    <property type="match status" value="1"/>
</dbReference>
<dbReference type="SUPFAM" id="SSF144091">
    <property type="entry name" value="Rhomboid-like"/>
    <property type="match status" value="1"/>
</dbReference>
<keyword evidence="6 7" id="KW-0472">Membrane</keyword>
<gene>
    <name evidence="10" type="ORF">SAMN03080615_01417</name>
</gene>
<comment type="subcellular location">
    <subcellularLocation>
        <location evidence="1">Membrane</location>
        <topology evidence="1">Multi-pass membrane protein</topology>
    </subcellularLocation>
</comment>
<evidence type="ECO:0000259" key="9">
    <source>
        <dbReference type="Pfam" id="PF16733"/>
    </source>
</evidence>
<dbReference type="GO" id="GO:0016020">
    <property type="term" value="C:membrane"/>
    <property type="evidence" value="ECO:0007669"/>
    <property type="project" value="UniProtKB-SubCell"/>
</dbReference>
<evidence type="ECO:0000256" key="4">
    <source>
        <dbReference type="ARBA" id="ARBA00022692"/>
    </source>
</evidence>
<feature type="transmembrane region" description="Helical" evidence="7">
    <location>
        <begin position="236"/>
        <end position="255"/>
    </location>
</feature>
<dbReference type="Pfam" id="PF16733">
    <property type="entry name" value="NRho"/>
    <property type="match status" value="1"/>
</dbReference>
<feature type="transmembrane region" description="Helical" evidence="7">
    <location>
        <begin position="178"/>
        <end position="201"/>
    </location>
</feature>
<evidence type="ECO:0000256" key="7">
    <source>
        <dbReference type="SAM" id="Phobius"/>
    </source>
</evidence>
<evidence type="ECO:0000313" key="10">
    <source>
        <dbReference type="EMBL" id="SEQ40951.1"/>
    </source>
</evidence>
<dbReference type="STRING" id="355243.SAMN03080615_01417"/>
<evidence type="ECO:0000256" key="1">
    <source>
        <dbReference type="ARBA" id="ARBA00004141"/>
    </source>
</evidence>
<keyword evidence="11" id="KW-1185">Reference proteome</keyword>
<sequence>MPFAGYCDRMNEVFRVPLDQDLSGFTAILWQHKIPHRVLEQGQEQLLLVPYNVNGEQIAQLYQMWQQGADLSGLRVQQTGQGGLQTVFKAWLTLALIAVSIIITLIVSLGDNIQMMGWFTIVEFSVQGNKVYYSDLLTSVAGGQIWRLFTPAFMHFNLPHIIFNLLWVWVVGRRIESYLGWPVLLGLFLFSALASNVAQFWVSGPMFGGMSGFVFALLGFAWLWDRLRPAQMIGMPPALMGFMMFWLVLGFTGALETLGLGSIANTAHLAGLIAGLVVVPVVRVFKR</sequence>
<feature type="transmembrane region" description="Helical" evidence="7">
    <location>
        <begin position="90"/>
        <end position="110"/>
    </location>
</feature>
<name>A0A1H9FSP4_9GAMM</name>
<reference evidence="11" key="1">
    <citation type="submission" date="2016-10" db="EMBL/GenBank/DDBJ databases">
        <authorList>
            <person name="Varghese N."/>
            <person name="Submissions S."/>
        </authorList>
    </citation>
    <scope>NUCLEOTIDE SEQUENCE [LARGE SCALE GENOMIC DNA]</scope>
    <source>
        <strain evidence="11">DSM 18887</strain>
    </source>
</reference>
<keyword evidence="3" id="KW-0997">Cell inner membrane</keyword>
<feature type="transmembrane region" description="Helical" evidence="7">
    <location>
        <begin position="267"/>
        <end position="285"/>
    </location>
</feature>
<dbReference type="EMBL" id="FOGB01000003">
    <property type="protein sequence ID" value="SEQ40951.1"/>
    <property type="molecule type" value="Genomic_DNA"/>
</dbReference>
<dbReference type="GO" id="GO:0004252">
    <property type="term" value="F:serine-type endopeptidase activity"/>
    <property type="evidence" value="ECO:0007669"/>
    <property type="project" value="InterPro"/>
</dbReference>